<accession>A0ABT8M5V1</accession>
<dbReference type="Pfam" id="PF00962">
    <property type="entry name" value="A_deaminase"/>
    <property type="match status" value="1"/>
</dbReference>
<name>A0ABT8M5V1_9EURY</name>
<sequence length="347" mass="37401">MQSHSCTVTGLALLGDELRPETVSITVEKGIIRSIEPAAGASDVWIIPAFFNAHTHCGDTVAMDCPCTGSLTELVTPPNGLKHRILAETPRDRLVAAMRASIETMQRSGTAGFADFREGGSDGVAALREAAAGLACRPLIFGRDGGEKIGDGLGISSVRDVKDAERQVARARAEGKLVAFHAGERDPHDVNAALAFDPDLLVHCTHATEKQLRECADRDIPIAICARSNWILGVAERPAHPPVQRMLALGCRVYLGTDNVMFVHPDIFGEMAFISSVYRVPPEEILRAAVAGSRLSGQTYFLQEGKSANFTVINARDANIRFTRDPIATVVRRLSPAAVEQNVLTMR</sequence>
<proteinExistence type="predicted"/>
<dbReference type="InterPro" id="IPR001365">
    <property type="entry name" value="A_deaminase_dom"/>
</dbReference>
<gene>
    <name evidence="3" type="ORF">FGU65_00115</name>
</gene>
<evidence type="ECO:0000313" key="3">
    <source>
        <dbReference type="EMBL" id="MDN7023317.1"/>
    </source>
</evidence>
<evidence type="ECO:0000313" key="4">
    <source>
        <dbReference type="Proteomes" id="UP001168338"/>
    </source>
</evidence>
<dbReference type="Gene3D" id="3.20.20.140">
    <property type="entry name" value="Metal-dependent hydrolases"/>
    <property type="match status" value="1"/>
</dbReference>
<evidence type="ECO:0000259" key="1">
    <source>
        <dbReference type="Pfam" id="PF00962"/>
    </source>
</evidence>
<dbReference type="InterPro" id="IPR006680">
    <property type="entry name" value="Amidohydro-rel"/>
</dbReference>
<dbReference type="EMBL" id="VCYH01000001">
    <property type="protein sequence ID" value="MDN7023317.1"/>
    <property type="molecule type" value="Genomic_DNA"/>
</dbReference>
<organism evidence="3 4">
    <name type="scientific">Methanoculleus frigidifontis</name>
    <dbReference type="NCBI Taxonomy" id="2584085"/>
    <lineage>
        <taxon>Archaea</taxon>
        <taxon>Methanobacteriati</taxon>
        <taxon>Methanobacteriota</taxon>
        <taxon>Stenosarchaea group</taxon>
        <taxon>Methanomicrobia</taxon>
        <taxon>Methanomicrobiales</taxon>
        <taxon>Methanomicrobiaceae</taxon>
        <taxon>Methanoculleus</taxon>
    </lineage>
</organism>
<dbReference type="Proteomes" id="UP001168338">
    <property type="component" value="Unassembled WGS sequence"/>
</dbReference>
<protein>
    <submittedName>
        <fullName evidence="3">Amidohydrolase family protein</fullName>
    </submittedName>
</protein>
<feature type="domain" description="Adenosine deaminase" evidence="1">
    <location>
        <begin position="167"/>
        <end position="292"/>
    </location>
</feature>
<reference evidence="3" key="1">
    <citation type="submission" date="2019-05" db="EMBL/GenBank/DDBJ databases">
        <title>Methanoculleus sp. FWC-SCC1, a methanogenic archaeon isolated from deep marine cold seep.</title>
        <authorList>
            <person name="Chen Y.-W."/>
            <person name="Chen S.-C."/>
            <person name="Teng N.-H."/>
            <person name="Lai M.-C."/>
        </authorList>
    </citation>
    <scope>NUCLEOTIDE SEQUENCE</scope>
    <source>
        <strain evidence="3">FWC-SCC1</strain>
    </source>
</reference>
<dbReference type="PANTHER" id="PTHR43794">
    <property type="entry name" value="AMINOHYDROLASE SSNA-RELATED"/>
    <property type="match status" value="1"/>
</dbReference>
<dbReference type="InterPro" id="IPR050287">
    <property type="entry name" value="MTA/SAH_deaminase"/>
</dbReference>
<dbReference type="PANTHER" id="PTHR43794:SF5">
    <property type="entry name" value="CHLOROHYDROLASE FAMILY PROTEIN"/>
    <property type="match status" value="1"/>
</dbReference>
<keyword evidence="4" id="KW-1185">Reference proteome</keyword>
<dbReference type="Pfam" id="PF01979">
    <property type="entry name" value="Amidohydro_1"/>
    <property type="match status" value="1"/>
</dbReference>
<dbReference type="InterPro" id="IPR032466">
    <property type="entry name" value="Metal_Hydrolase"/>
</dbReference>
<dbReference type="SUPFAM" id="SSF51556">
    <property type="entry name" value="Metallo-dependent hydrolases"/>
    <property type="match status" value="1"/>
</dbReference>
<comment type="caution">
    <text evidence="3">The sequence shown here is derived from an EMBL/GenBank/DDBJ whole genome shotgun (WGS) entry which is preliminary data.</text>
</comment>
<evidence type="ECO:0000259" key="2">
    <source>
        <dbReference type="Pfam" id="PF01979"/>
    </source>
</evidence>
<feature type="domain" description="Amidohydrolase-related" evidence="2">
    <location>
        <begin position="45"/>
        <end position="143"/>
    </location>
</feature>